<comment type="caution">
    <text evidence="5">The sequence shown here is derived from an EMBL/GenBank/DDBJ whole genome shotgun (WGS) entry which is preliminary data.</text>
</comment>
<protein>
    <submittedName>
        <fullName evidence="5">Protein-disulfide isomerase</fullName>
    </submittedName>
</protein>
<evidence type="ECO:0000313" key="5">
    <source>
        <dbReference type="EMBL" id="MBB4082353.1"/>
    </source>
</evidence>
<evidence type="ECO:0000313" key="6">
    <source>
        <dbReference type="Proteomes" id="UP000529946"/>
    </source>
</evidence>
<evidence type="ECO:0000256" key="3">
    <source>
        <dbReference type="SAM" id="SignalP"/>
    </source>
</evidence>
<dbReference type="PROSITE" id="PS51318">
    <property type="entry name" value="TAT"/>
    <property type="match status" value="1"/>
</dbReference>
<feature type="domain" description="Thioredoxin" evidence="4">
    <location>
        <begin position="35"/>
        <end position="217"/>
    </location>
</feature>
<dbReference type="Pfam" id="PF13462">
    <property type="entry name" value="Thioredoxin_4"/>
    <property type="match status" value="1"/>
</dbReference>
<dbReference type="InterPro" id="IPR013766">
    <property type="entry name" value="Thioredoxin_domain"/>
</dbReference>
<comment type="function">
    <text evidence="1">May be required for disulfide bond formation in some proteins.</text>
</comment>
<keyword evidence="6" id="KW-1185">Reference proteome</keyword>
<dbReference type="InterPro" id="IPR006311">
    <property type="entry name" value="TAT_signal"/>
</dbReference>
<accession>A0A7W6NP06</accession>
<dbReference type="AlphaFoldDB" id="A0A7W6NP06"/>
<name>A0A7W6NP06_9CAUL</name>
<dbReference type="PROSITE" id="PS51257">
    <property type="entry name" value="PROKAR_LIPOPROTEIN"/>
    <property type="match status" value="1"/>
</dbReference>
<dbReference type="PANTHER" id="PTHR13887:SF56">
    <property type="entry name" value="THIOREDOXIN-LIKE REDUCTASE RV2466C"/>
    <property type="match status" value="1"/>
</dbReference>
<dbReference type="InterPro" id="IPR012336">
    <property type="entry name" value="Thioredoxin-like_fold"/>
</dbReference>
<reference evidence="5 6" key="1">
    <citation type="submission" date="2020-08" db="EMBL/GenBank/DDBJ databases">
        <title>Genomic Encyclopedia of Type Strains, Phase IV (KMG-IV): sequencing the most valuable type-strain genomes for metagenomic binning, comparative biology and taxonomic classification.</title>
        <authorList>
            <person name="Goeker M."/>
        </authorList>
    </citation>
    <scope>NUCLEOTIDE SEQUENCE [LARGE SCALE GENOMIC DNA]</scope>
    <source>
        <strain evidence="5 6">DSM 23960</strain>
    </source>
</reference>
<dbReference type="GO" id="GO:0016853">
    <property type="term" value="F:isomerase activity"/>
    <property type="evidence" value="ECO:0007669"/>
    <property type="project" value="UniProtKB-KW"/>
</dbReference>
<comment type="similarity">
    <text evidence="2">Belongs to the thioredoxin family. DsbA subfamily.</text>
</comment>
<evidence type="ECO:0000256" key="1">
    <source>
        <dbReference type="ARBA" id="ARBA00003565"/>
    </source>
</evidence>
<dbReference type="SUPFAM" id="SSF52833">
    <property type="entry name" value="Thioredoxin-like"/>
    <property type="match status" value="1"/>
</dbReference>
<gene>
    <name evidence="5" type="ORF">GGR12_001192</name>
</gene>
<dbReference type="Gene3D" id="3.40.30.10">
    <property type="entry name" value="Glutaredoxin"/>
    <property type="match status" value="1"/>
</dbReference>
<feature type="signal peptide" evidence="3">
    <location>
        <begin position="1"/>
        <end position="23"/>
    </location>
</feature>
<sequence length="218" mass="22668">MSASKSKYAAMSRRAAMTAAAMAALATLSACGGGGTGGKAAGDMAMGAPEGAKVTVVEYASVTCPHCAAWQEETWPAFKAAYVDNNKVRYVFRELRTPPANVASAGFAIARCAGEDKYFQVVHELMANQQEMLSPGADPRPTLFRIGNGAGLSNQQIEDCIKDPANLKASDERDEAARRAGVTGTPAFFVNDVEVVSPGGEGASMADLSRAIEAALAK</sequence>
<keyword evidence="3" id="KW-0732">Signal</keyword>
<dbReference type="RefSeq" id="WP_183203438.1">
    <property type="nucleotide sequence ID" value="NZ_BAAAER010000004.1"/>
</dbReference>
<dbReference type="PANTHER" id="PTHR13887">
    <property type="entry name" value="GLUTATHIONE S-TRANSFERASE KAPPA"/>
    <property type="match status" value="1"/>
</dbReference>
<organism evidence="5 6">
    <name type="scientific">Brevundimonas lenta</name>
    <dbReference type="NCBI Taxonomy" id="424796"/>
    <lineage>
        <taxon>Bacteria</taxon>
        <taxon>Pseudomonadati</taxon>
        <taxon>Pseudomonadota</taxon>
        <taxon>Alphaproteobacteria</taxon>
        <taxon>Caulobacterales</taxon>
        <taxon>Caulobacteraceae</taxon>
        <taxon>Brevundimonas</taxon>
    </lineage>
</organism>
<dbReference type="Proteomes" id="UP000529946">
    <property type="component" value="Unassembled WGS sequence"/>
</dbReference>
<evidence type="ECO:0000256" key="2">
    <source>
        <dbReference type="ARBA" id="ARBA00005791"/>
    </source>
</evidence>
<evidence type="ECO:0000259" key="4">
    <source>
        <dbReference type="PROSITE" id="PS51352"/>
    </source>
</evidence>
<dbReference type="PROSITE" id="PS51352">
    <property type="entry name" value="THIOREDOXIN_2"/>
    <property type="match status" value="1"/>
</dbReference>
<proteinExistence type="inferred from homology"/>
<feature type="chain" id="PRO_5031344869" evidence="3">
    <location>
        <begin position="24"/>
        <end position="218"/>
    </location>
</feature>
<dbReference type="InterPro" id="IPR036249">
    <property type="entry name" value="Thioredoxin-like_sf"/>
</dbReference>
<dbReference type="EMBL" id="JACIDM010000001">
    <property type="protein sequence ID" value="MBB4082353.1"/>
    <property type="molecule type" value="Genomic_DNA"/>
</dbReference>
<keyword evidence="5" id="KW-0413">Isomerase</keyword>